<comment type="caution">
    <text evidence="3">The sequence shown here is derived from an EMBL/GenBank/DDBJ whole genome shotgun (WGS) entry which is preliminary data.</text>
</comment>
<dbReference type="Pfam" id="PF07110">
    <property type="entry name" value="EthD"/>
    <property type="match status" value="1"/>
</dbReference>
<dbReference type="InterPro" id="IPR009799">
    <property type="entry name" value="EthD_dom"/>
</dbReference>
<keyword evidence="4" id="KW-1185">Reference proteome</keyword>
<dbReference type="SUPFAM" id="SSF54909">
    <property type="entry name" value="Dimeric alpha+beta barrel"/>
    <property type="match status" value="1"/>
</dbReference>
<gene>
    <name evidence="3" type="ORF">KHLLAP_LOCUS9483</name>
</gene>
<proteinExistence type="inferred from homology"/>
<organism evidence="3 4">
    <name type="scientific">Anthostomella pinea</name>
    <dbReference type="NCBI Taxonomy" id="933095"/>
    <lineage>
        <taxon>Eukaryota</taxon>
        <taxon>Fungi</taxon>
        <taxon>Dikarya</taxon>
        <taxon>Ascomycota</taxon>
        <taxon>Pezizomycotina</taxon>
        <taxon>Sordariomycetes</taxon>
        <taxon>Xylariomycetidae</taxon>
        <taxon>Xylariales</taxon>
        <taxon>Xylariaceae</taxon>
        <taxon>Anthostomella</taxon>
    </lineage>
</organism>
<dbReference type="AlphaFoldDB" id="A0AAI8VQ55"/>
<dbReference type="Proteomes" id="UP001295740">
    <property type="component" value="Unassembled WGS sequence"/>
</dbReference>
<dbReference type="EMBL" id="CAUWAG010000012">
    <property type="protein sequence ID" value="CAJ2509015.1"/>
    <property type="molecule type" value="Genomic_DNA"/>
</dbReference>
<reference evidence="3" key="1">
    <citation type="submission" date="2023-10" db="EMBL/GenBank/DDBJ databases">
        <authorList>
            <person name="Hackl T."/>
        </authorList>
    </citation>
    <scope>NUCLEOTIDE SEQUENCE</scope>
</reference>
<protein>
    <submittedName>
        <fullName evidence="3">Uu.00g140410.m01.CDS01</fullName>
    </submittedName>
</protein>
<dbReference type="Gene3D" id="3.30.70.100">
    <property type="match status" value="1"/>
</dbReference>
<sequence>MSTAQLICLTITAYRKPGLGEDEYREYMTNVHAPLVSSLMEEYGIVRYTMAHSTSQSRPMLFQLYDPQFSKLSDYDCIVQFVFRKLEDFRRMKADPEFLAKIAPDHAKFADTTRST</sequence>
<feature type="domain" description="EthD" evidence="2">
    <location>
        <begin position="16"/>
        <end position="112"/>
    </location>
</feature>
<dbReference type="InterPro" id="IPR011008">
    <property type="entry name" value="Dimeric_a/b-barrel"/>
</dbReference>
<dbReference type="GO" id="GO:0016491">
    <property type="term" value="F:oxidoreductase activity"/>
    <property type="evidence" value="ECO:0007669"/>
    <property type="project" value="InterPro"/>
</dbReference>
<evidence type="ECO:0000259" key="2">
    <source>
        <dbReference type="Pfam" id="PF07110"/>
    </source>
</evidence>
<evidence type="ECO:0000313" key="4">
    <source>
        <dbReference type="Proteomes" id="UP001295740"/>
    </source>
</evidence>
<accession>A0AAI8VQ55</accession>
<name>A0AAI8VQ55_9PEZI</name>
<evidence type="ECO:0000313" key="3">
    <source>
        <dbReference type="EMBL" id="CAJ2509015.1"/>
    </source>
</evidence>
<evidence type="ECO:0000256" key="1">
    <source>
        <dbReference type="ARBA" id="ARBA00005986"/>
    </source>
</evidence>
<comment type="similarity">
    <text evidence="1">Belongs to the tpcK family.</text>
</comment>